<keyword evidence="2" id="KW-1133">Transmembrane helix</keyword>
<organism evidence="3 4">
    <name type="scientific">Batillaria attramentaria</name>
    <dbReference type="NCBI Taxonomy" id="370345"/>
    <lineage>
        <taxon>Eukaryota</taxon>
        <taxon>Metazoa</taxon>
        <taxon>Spiralia</taxon>
        <taxon>Lophotrochozoa</taxon>
        <taxon>Mollusca</taxon>
        <taxon>Gastropoda</taxon>
        <taxon>Caenogastropoda</taxon>
        <taxon>Sorbeoconcha</taxon>
        <taxon>Cerithioidea</taxon>
        <taxon>Batillariidae</taxon>
        <taxon>Batillaria</taxon>
    </lineage>
</organism>
<evidence type="ECO:0008006" key="5">
    <source>
        <dbReference type="Google" id="ProtNLM"/>
    </source>
</evidence>
<name>A0ABD0KCD8_9CAEN</name>
<comment type="caution">
    <text evidence="3">The sequence shown here is derived from an EMBL/GenBank/DDBJ whole genome shotgun (WGS) entry which is preliminary data.</text>
</comment>
<accession>A0ABD0KCD8</accession>
<gene>
    <name evidence="3" type="ORF">BaRGS_00023869</name>
</gene>
<feature type="transmembrane region" description="Helical" evidence="2">
    <location>
        <begin position="45"/>
        <end position="70"/>
    </location>
</feature>
<feature type="region of interest" description="Disordered" evidence="1">
    <location>
        <begin position="92"/>
        <end position="124"/>
    </location>
</feature>
<keyword evidence="2" id="KW-0472">Membrane</keyword>
<dbReference type="Proteomes" id="UP001519460">
    <property type="component" value="Unassembled WGS sequence"/>
</dbReference>
<proteinExistence type="predicted"/>
<protein>
    <recommendedName>
        <fullName evidence="5">TNF family profile domain-containing protein</fullName>
    </recommendedName>
</protein>
<dbReference type="SUPFAM" id="SSF49842">
    <property type="entry name" value="TNF-like"/>
    <property type="match status" value="1"/>
</dbReference>
<evidence type="ECO:0000256" key="2">
    <source>
        <dbReference type="SAM" id="Phobius"/>
    </source>
</evidence>
<keyword evidence="4" id="KW-1185">Reference proteome</keyword>
<evidence type="ECO:0000313" key="4">
    <source>
        <dbReference type="Proteomes" id="UP001519460"/>
    </source>
</evidence>
<evidence type="ECO:0000256" key="1">
    <source>
        <dbReference type="SAM" id="MobiDB-lite"/>
    </source>
</evidence>
<reference evidence="3 4" key="1">
    <citation type="journal article" date="2023" name="Sci. Data">
        <title>Genome assembly of the Korean intertidal mud-creeper Batillaria attramentaria.</title>
        <authorList>
            <person name="Patra A.K."/>
            <person name="Ho P.T."/>
            <person name="Jun S."/>
            <person name="Lee S.J."/>
            <person name="Kim Y."/>
            <person name="Won Y.J."/>
        </authorList>
    </citation>
    <scope>NUCLEOTIDE SEQUENCE [LARGE SCALE GENOMIC DNA]</scope>
    <source>
        <strain evidence="3">Wonlab-2016</strain>
    </source>
</reference>
<evidence type="ECO:0000313" key="3">
    <source>
        <dbReference type="EMBL" id="KAK7484826.1"/>
    </source>
</evidence>
<sequence length="308" mass="34062">MTSRHYGHGDVELGDARTAMTGVPCNQTHHKCRSCERTRSVKVRILMWILCKFGLILVIVLTSAVTTFLYHRLVPDDVTDWESLGFSSGDDRRLEASTDGSSHQAAEKQEFPPGSGVTSPRQPGSLSAARLSLRARRELDPHDGSHLRMTGGSDYFFTSGDVRVEHGALLFLKTATFMLSADVILNSMDAMPQTGVKPITTVTVCLSLVRGGSSRPTLLSCSLTYLRETDQQMARVWLLFQAKANDRIYVNTTHPSYVIESQNKENSVFTAFEVGNMTKHVTVLGRVFLTAITTSVEVSPEQFRLCQS</sequence>
<dbReference type="EMBL" id="JACVVK020000203">
    <property type="protein sequence ID" value="KAK7484826.1"/>
    <property type="molecule type" value="Genomic_DNA"/>
</dbReference>
<keyword evidence="2" id="KW-0812">Transmembrane</keyword>
<dbReference type="AlphaFoldDB" id="A0ABD0KCD8"/>
<dbReference type="InterPro" id="IPR008983">
    <property type="entry name" value="Tumour_necrosis_fac-like_dom"/>
</dbReference>